<accession>A0AAD4L5Y3</accession>
<dbReference type="Proteomes" id="UP001201163">
    <property type="component" value="Unassembled WGS sequence"/>
</dbReference>
<proteinExistence type="predicted"/>
<dbReference type="AlphaFoldDB" id="A0AAD4L5Y3"/>
<evidence type="ECO:0000313" key="1">
    <source>
        <dbReference type="EMBL" id="KAH8977801.1"/>
    </source>
</evidence>
<name>A0AAD4L5Y3_9AGAM</name>
<gene>
    <name evidence="1" type="ORF">EDB92DRAFT_1822021</name>
</gene>
<organism evidence="1 2">
    <name type="scientific">Lactarius akahatsu</name>
    <dbReference type="NCBI Taxonomy" id="416441"/>
    <lineage>
        <taxon>Eukaryota</taxon>
        <taxon>Fungi</taxon>
        <taxon>Dikarya</taxon>
        <taxon>Basidiomycota</taxon>
        <taxon>Agaricomycotina</taxon>
        <taxon>Agaricomycetes</taxon>
        <taxon>Russulales</taxon>
        <taxon>Russulaceae</taxon>
        <taxon>Lactarius</taxon>
    </lineage>
</organism>
<comment type="caution">
    <text evidence="1">The sequence shown here is derived from an EMBL/GenBank/DDBJ whole genome shotgun (WGS) entry which is preliminary data.</text>
</comment>
<evidence type="ECO:0000313" key="2">
    <source>
        <dbReference type="Proteomes" id="UP001201163"/>
    </source>
</evidence>
<sequence length="152" mass="15928">MHLALPHFAGVPPAGAPRLAVLESTPGLVAALAPGHPLHSATLSVTNTVYDGYRPTTLSCALGGALKALVLVLAPDVDDTHAWAVVRRARKDRCGARASQAVSSDEVSLQALYKLGSPLSIVQALRTLRLQASLAIEVAKAEESPSRLAPWR</sequence>
<protein>
    <submittedName>
        <fullName evidence="1">Uncharacterized protein</fullName>
    </submittedName>
</protein>
<dbReference type="EMBL" id="JAKELL010000272">
    <property type="protein sequence ID" value="KAH8977801.1"/>
    <property type="molecule type" value="Genomic_DNA"/>
</dbReference>
<keyword evidence="2" id="KW-1185">Reference proteome</keyword>
<reference evidence="1" key="1">
    <citation type="submission" date="2022-01" db="EMBL/GenBank/DDBJ databases">
        <title>Comparative genomics reveals a dynamic genome evolution in the ectomycorrhizal milk-cap (Lactarius) mushrooms.</title>
        <authorList>
            <consortium name="DOE Joint Genome Institute"/>
            <person name="Lebreton A."/>
            <person name="Tang N."/>
            <person name="Kuo A."/>
            <person name="LaButti K."/>
            <person name="Drula E."/>
            <person name="Barry K."/>
            <person name="Clum A."/>
            <person name="Lipzen A."/>
            <person name="Mousain D."/>
            <person name="Ng V."/>
            <person name="Wang R."/>
            <person name="Wang X."/>
            <person name="Dai Y."/>
            <person name="Henrissat B."/>
            <person name="Grigoriev I.V."/>
            <person name="Guerin-Laguette A."/>
            <person name="Yu F."/>
            <person name="Martin F.M."/>
        </authorList>
    </citation>
    <scope>NUCLEOTIDE SEQUENCE</scope>
    <source>
        <strain evidence="1">QP</strain>
    </source>
</reference>